<dbReference type="PANTHER" id="PTHR10953">
    <property type="entry name" value="UBIQUITIN-ACTIVATING ENZYME E1"/>
    <property type="match status" value="1"/>
</dbReference>
<reference evidence="5 6" key="1">
    <citation type="submission" date="2019-03" db="EMBL/GenBank/DDBJ databases">
        <title>Genomic Encyclopedia of Type Strains, Phase IV (KMG-IV): sequencing the most valuable type-strain genomes for metagenomic binning, comparative biology and taxonomic classification.</title>
        <authorList>
            <person name="Goeker M."/>
        </authorList>
    </citation>
    <scope>NUCLEOTIDE SEQUENCE [LARGE SCALE GENOMIC DNA]</scope>
    <source>
        <strain evidence="5 6">DSM 24629</strain>
    </source>
</reference>
<organism evidence="5 6">
    <name type="scientific">Natranaerovirga pectinivora</name>
    <dbReference type="NCBI Taxonomy" id="682400"/>
    <lineage>
        <taxon>Bacteria</taxon>
        <taxon>Bacillati</taxon>
        <taxon>Bacillota</taxon>
        <taxon>Clostridia</taxon>
        <taxon>Lachnospirales</taxon>
        <taxon>Natranaerovirgaceae</taxon>
        <taxon>Natranaerovirga</taxon>
    </lineage>
</organism>
<gene>
    <name evidence="5" type="ORF">EDC18_10631</name>
</gene>
<dbReference type="Gene3D" id="3.40.50.720">
    <property type="entry name" value="NAD(P)-binding Rossmann-like Domain"/>
    <property type="match status" value="1"/>
</dbReference>
<evidence type="ECO:0000256" key="2">
    <source>
        <dbReference type="ARBA" id="ARBA00022741"/>
    </source>
</evidence>
<protein>
    <submittedName>
        <fullName evidence="5">Molybdopterin/thiamine biosynthesis adenylyltransferase</fullName>
    </submittedName>
</protein>
<dbReference type="PANTHER" id="PTHR10953:SF102">
    <property type="entry name" value="ADENYLYLTRANSFERASE AND SULFURTRANSFERASE MOCS3"/>
    <property type="match status" value="1"/>
</dbReference>
<dbReference type="Proteomes" id="UP000294902">
    <property type="component" value="Unassembled WGS sequence"/>
</dbReference>
<evidence type="ECO:0000256" key="1">
    <source>
        <dbReference type="ARBA" id="ARBA00022679"/>
    </source>
</evidence>
<evidence type="ECO:0000259" key="4">
    <source>
        <dbReference type="Pfam" id="PF00899"/>
    </source>
</evidence>
<evidence type="ECO:0000256" key="3">
    <source>
        <dbReference type="ARBA" id="ARBA00022840"/>
    </source>
</evidence>
<keyword evidence="6" id="KW-1185">Reference proteome</keyword>
<dbReference type="OrthoDB" id="9804286at2"/>
<evidence type="ECO:0000313" key="5">
    <source>
        <dbReference type="EMBL" id="TCT14235.1"/>
    </source>
</evidence>
<dbReference type="GO" id="GO:0005524">
    <property type="term" value="F:ATP binding"/>
    <property type="evidence" value="ECO:0007669"/>
    <property type="project" value="UniProtKB-KW"/>
</dbReference>
<dbReference type="FunFam" id="3.40.50.720:FF:000033">
    <property type="entry name" value="Adenylyltransferase and sulfurtransferase MOCS3"/>
    <property type="match status" value="1"/>
</dbReference>
<dbReference type="CDD" id="cd00757">
    <property type="entry name" value="ThiF_MoeB_HesA_family"/>
    <property type="match status" value="1"/>
</dbReference>
<keyword evidence="5" id="KW-0548">Nucleotidyltransferase</keyword>
<dbReference type="GO" id="GO:0008641">
    <property type="term" value="F:ubiquitin-like modifier activating enzyme activity"/>
    <property type="evidence" value="ECO:0007669"/>
    <property type="project" value="InterPro"/>
</dbReference>
<dbReference type="NCBIfam" id="NF004281">
    <property type="entry name" value="PRK05690.1"/>
    <property type="match status" value="1"/>
</dbReference>
<keyword evidence="1 5" id="KW-0808">Transferase</keyword>
<dbReference type="GO" id="GO:0016779">
    <property type="term" value="F:nucleotidyltransferase activity"/>
    <property type="evidence" value="ECO:0007669"/>
    <property type="project" value="UniProtKB-KW"/>
</dbReference>
<dbReference type="InterPro" id="IPR000594">
    <property type="entry name" value="ThiF_NAD_FAD-bd"/>
</dbReference>
<proteinExistence type="predicted"/>
<comment type="caution">
    <text evidence="5">The sequence shown here is derived from an EMBL/GenBank/DDBJ whole genome shotgun (WGS) entry which is preliminary data.</text>
</comment>
<feature type="domain" description="THIF-type NAD/FAD binding fold" evidence="4">
    <location>
        <begin position="11"/>
        <end position="248"/>
    </location>
</feature>
<evidence type="ECO:0000313" key="6">
    <source>
        <dbReference type="Proteomes" id="UP000294902"/>
    </source>
</evidence>
<keyword evidence="2" id="KW-0547">Nucleotide-binding</keyword>
<accession>A0A4R3MPN4</accession>
<keyword evidence="3" id="KW-0067">ATP-binding</keyword>
<dbReference type="InterPro" id="IPR045886">
    <property type="entry name" value="ThiF/MoeB/HesA"/>
</dbReference>
<dbReference type="GO" id="GO:0008146">
    <property type="term" value="F:sulfotransferase activity"/>
    <property type="evidence" value="ECO:0007669"/>
    <property type="project" value="TreeGrafter"/>
</dbReference>
<dbReference type="GO" id="GO:0005829">
    <property type="term" value="C:cytosol"/>
    <property type="evidence" value="ECO:0007669"/>
    <property type="project" value="TreeGrafter"/>
</dbReference>
<dbReference type="AlphaFoldDB" id="A0A4R3MPN4"/>
<dbReference type="GO" id="GO:0004792">
    <property type="term" value="F:thiosulfate-cyanide sulfurtransferase activity"/>
    <property type="evidence" value="ECO:0007669"/>
    <property type="project" value="TreeGrafter"/>
</dbReference>
<dbReference type="SUPFAM" id="SSF69572">
    <property type="entry name" value="Activating enzymes of the ubiquitin-like proteins"/>
    <property type="match status" value="1"/>
</dbReference>
<dbReference type="EMBL" id="SMAL01000006">
    <property type="protein sequence ID" value="TCT14235.1"/>
    <property type="molecule type" value="Genomic_DNA"/>
</dbReference>
<dbReference type="InterPro" id="IPR035985">
    <property type="entry name" value="Ubiquitin-activating_enz"/>
</dbReference>
<dbReference type="Pfam" id="PF00899">
    <property type="entry name" value="ThiF"/>
    <property type="match status" value="1"/>
</dbReference>
<sequence length="276" mass="29949">MEFNEERIERYSRHIILSEVGVEGQEKLLNAKVLVIGTGGLGAPAAMYLAAAGVGTIGLVDGDVVDLSNLQRQIIHGTKDVNKDKVQSGKETINEMNPDVNVITYNTFVDSSNILDIIKDQDYDFIIDGTDNFSAKFLINDACVLAKKPYSHAGIIRFQGQLTTYLPENNTPCYRCIFKQPPPEGVVPTCREAGVLGVMGGVVGTLQATEAVKYILGLGDLLAGYLLTYDALKMEFRKIKIKHNGKCGVCGDNPTIDTLIDYSGPICDLKSGKLEG</sequence>
<name>A0A4R3MPN4_9FIRM</name>